<keyword evidence="3 8" id="KW-1134">Transmembrane beta strand</keyword>
<dbReference type="Pfam" id="PF00593">
    <property type="entry name" value="TonB_dep_Rec_b-barrel"/>
    <property type="match status" value="1"/>
</dbReference>
<dbReference type="Pfam" id="PF07715">
    <property type="entry name" value="Plug"/>
    <property type="match status" value="1"/>
</dbReference>
<dbReference type="Gene3D" id="2.40.170.20">
    <property type="entry name" value="TonB-dependent receptor, beta-barrel domain"/>
    <property type="match status" value="1"/>
</dbReference>
<evidence type="ECO:0000256" key="3">
    <source>
        <dbReference type="ARBA" id="ARBA00022452"/>
    </source>
</evidence>
<feature type="domain" description="TonB-dependent receptor plug" evidence="12">
    <location>
        <begin position="53"/>
        <end position="166"/>
    </location>
</feature>
<evidence type="ECO:0000313" key="14">
    <source>
        <dbReference type="Proteomes" id="UP001155546"/>
    </source>
</evidence>
<dbReference type="Gene3D" id="2.170.130.10">
    <property type="entry name" value="TonB-dependent receptor, plug domain"/>
    <property type="match status" value="1"/>
</dbReference>
<dbReference type="PANTHER" id="PTHR47234">
    <property type="match status" value="1"/>
</dbReference>
<dbReference type="InterPro" id="IPR036942">
    <property type="entry name" value="Beta-barrel_TonB_sf"/>
</dbReference>
<dbReference type="InterPro" id="IPR000531">
    <property type="entry name" value="Beta-barrel_TonB"/>
</dbReference>
<evidence type="ECO:0000256" key="6">
    <source>
        <dbReference type="ARBA" id="ARBA00023136"/>
    </source>
</evidence>
<evidence type="ECO:0000256" key="4">
    <source>
        <dbReference type="ARBA" id="ARBA00022692"/>
    </source>
</evidence>
<protein>
    <submittedName>
        <fullName evidence="13">TonB-dependent receptor</fullName>
    </submittedName>
</protein>
<keyword evidence="10" id="KW-0732">Signal</keyword>
<keyword evidence="2 8" id="KW-0813">Transport</keyword>
<dbReference type="InterPro" id="IPR039426">
    <property type="entry name" value="TonB-dep_rcpt-like"/>
</dbReference>
<organism evidence="13 14">
    <name type="scientific">Shewanella holmiensis</name>
    <dbReference type="NCBI Taxonomy" id="2952222"/>
    <lineage>
        <taxon>Bacteria</taxon>
        <taxon>Pseudomonadati</taxon>
        <taxon>Pseudomonadota</taxon>
        <taxon>Gammaproteobacteria</taxon>
        <taxon>Alteromonadales</taxon>
        <taxon>Shewanellaceae</taxon>
        <taxon>Shewanella</taxon>
    </lineage>
</organism>
<comment type="similarity">
    <text evidence="8 9">Belongs to the TonB-dependent receptor family.</text>
</comment>
<dbReference type="PROSITE" id="PS52016">
    <property type="entry name" value="TONB_DEPENDENT_REC_3"/>
    <property type="match status" value="1"/>
</dbReference>
<accession>A0A9X2WMG3</accession>
<feature type="signal peptide" evidence="10">
    <location>
        <begin position="1"/>
        <end position="31"/>
    </location>
</feature>
<comment type="subcellular location">
    <subcellularLocation>
        <location evidence="1 8">Cell outer membrane</location>
        <topology evidence="1 8">Multi-pass membrane protein</topology>
    </subcellularLocation>
</comment>
<dbReference type="GO" id="GO:0009279">
    <property type="term" value="C:cell outer membrane"/>
    <property type="evidence" value="ECO:0007669"/>
    <property type="project" value="UniProtKB-SubCell"/>
</dbReference>
<evidence type="ECO:0000256" key="8">
    <source>
        <dbReference type="PROSITE-ProRule" id="PRU01360"/>
    </source>
</evidence>
<keyword evidence="14" id="KW-1185">Reference proteome</keyword>
<evidence type="ECO:0000313" key="13">
    <source>
        <dbReference type="EMBL" id="MCT7941846.1"/>
    </source>
</evidence>
<name>A0A9X2WMG3_9GAMM</name>
<feature type="chain" id="PRO_5040866024" evidence="10">
    <location>
        <begin position="32"/>
        <end position="853"/>
    </location>
</feature>
<dbReference type="CDD" id="cd01347">
    <property type="entry name" value="ligand_gated_channel"/>
    <property type="match status" value="1"/>
</dbReference>
<dbReference type="SUPFAM" id="SSF56935">
    <property type="entry name" value="Porins"/>
    <property type="match status" value="1"/>
</dbReference>
<dbReference type="AlphaFoldDB" id="A0A9X2WMG3"/>
<feature type="domain" description="TonB-dependent receptor-like beta-barrel" evidence="11">
    <location>
        <begin position="354"/>
        <end position="817"/>
    </location>
</feature>
<evidence type="ECO:0000256" key="5">
    <source>
        <dbReference type="ARBA" id="ARBA00023077"/>
    </source>
</evidence>
<gene>
    <name evidence="13" type="ORF">NE535_08595</name>
</gene>
<keyword evidence="5 9" id="KW-0798">TonB box</keyword>
<dbReference type="Proteomes" id="UP001155546">
    <property type="component" value="Unassembled WGS sequence"/>
</dbReference>
<reference evidence="13" key="1">
    <citation type="journal article" date="2023" name="Int. J. Syst. Evol. Microbiol.">
        <title>&lt;i&gt;Shewanella septentrionalis&lt;/i&gt; sp. nov. and &lt;i&gt;Shewanella holmiensis&lt;/i&gt; sp. nov., isolated from Baltic Sea water and sediments.</title>
        <authorList>
            <person name="Martin-Rodriguez A.J."/>
            <person name="Thorell K."/>
            <person name="Joffre E."/>
            <person name="Jensie-Markopoulos S."/>
            <person name="Moore E.R.B."/>
            <person name="Sjoling A."/>
        </authorList>
    </citation>
    <scope>NUCLEOTIDE SEQUENCE</scope>
    <source>
        <strain evidence="13">SP1S2-7</strain>
    </source>
</reference>
<comment type="caution">
    <text evidence="13">The sequence shown here is derived from an EMBL/GenBank/DDBJ whole genome shotgun (WGS) entry which is preliminary data.</text>
</comment>
<keyword evidence="6 8" id="KW-0472">Membrane</keyword>
<evidence type="ECO:0000256" key="10">
    <source>
        <dbReference type="SAM" id="SignalP"/>
    </source>
</evidence>
<dbReference type="InterPro" id="IPR012910">
    <property type="entry name" value="Plug_dom"/>
</dbReference>
<proteinExistence type="inferred from homology"/>
<dbReference type="InterPro" id="IPR037066">
    <property type="entry name" value="Plug_dom_sf"/>
</dbReference>
<evidence type="ECO:0000259" key="11">
    <source>
        <dbReference type="Pfam" id="PF00593"/>
    </source>
</evidence>
<dbReference type="RefSeq" id="WP_261298223.1">
    <property type="nucleotide sequence ID" value="NZ_JAMTCD010000008.1"/>
</dbReference>
<dbReference type="PANTHER" id="PTHR47234:SF2">
    <property type="entry name" value="TONB-DEPENDENT RECEPTOR"/>
    <property type="match status" value="1"/>
</dbReference>
<evidence type="ECO:0000259" key="12">
    <source>
        <dbReference type="Pfam" id="PF07715"/>
    </source>
</evidence>
<keyword evidence="7 8" id="KW-0998">Cell outer membrane</keyword>
<dbReference type="EMBL" id="JAMTCD010000008">
    <property type="protein sequence ID" value="MCT7941846.1"/>
    <property type="molecule type" value="Genomic_DNA"/>
</dbReference>
<evidence type="ECO:0000256" key="7">
    <source>
        <dbReference type="ARBA" id="ARBA00023237"/>
    </source>
</evidence>
<keyword evidence="4 8" id="KW-0812">Transmembrane</keyword>
<sequence length="853" mass="91998">MSQRTLLSTSIKTALFASIAVSSSVSISAYAAEETAKVERIEVTGSRIQRQDMETASPVTVIDAAAIKAEGFTSVDELLQAQTSMAGAAVGSSTNNGADGVAQVDLRGMGSQRTLVLLNGRRMVNSGSGADSAVDLNAIPVAMIARVEILKDGASAVYGSDAIAGVVNIITKKDFEGFQFDVQGGMTDKSDGENGEISALYGMNTNSGNYTFGVAYSKREGVIQSDRDWTDPGYSSFIPTGSLGGKVINDQGEWVNRDSGYDYTQDSFYQTPNERTSVFANMVQEINDDIVFTGDFLYTKRKSSQQMSAQPADIMLNVCGDANTIPGEPCITLDDAMIKGGIAADDTGRVNYRRRTTDVGPRIYSQDTDTYRLSAGLAGTLDVHTGFNWDASYTYGNNKAKTQVDNSINATKMEASVYANQGAWFSGDPLNQAIIDDISFTEQNSGGNEQHTFSAGLNGELFDLDAGAVAFAIGAEYRYESGYYTPDQVIQDGDSTAAQQDATDGDYNVLSIFQEVSVPFTDKLTGEFALRYDDYSTFGKATTWKVGLTYEATDDLMLRGVAATGFRAPSISELYGGDTGSFDYLTDPLGHEQDPQILVRYTSDDDLQAEESESLTAGLVYSPSAIEGLSLTLDYWSFKVTNAITRLDVQSGINACLIGNDNTACETFGIDPTAGAAKFDNLTSSLTNVGSQDTSGIDFNLAYTFEGLGLDWKISNDTTYLLNFEQDNEDYTGTIDGNFGAYAKVRNNFSIQASQGDWSVMYFNRYIGEMDDHYTDYDDSGNPVAALAKADAVLYHNISGTYHINDDMTIIAGVKNLTDEEPSRVSNGSDGGTVPEVYDVIGRQYYAGFSMKF</sequence>
<keyword evidence="13" id="KW-0675">Receptor</keyword>
<evidence type="ECO:0000256" key="2">
    <source>
        <dbReference type="ARBA" id="ARBA00022448"/>
    </source>
</evidence>
<evidence type="ECO:0000256" key="1">
    <source>
        <dbReference type="ARBA" id="ARBA00004571"/>
    </source>
</evidence>
<evidence type="ECO:0000256" key="9">
    <source>
        <dbReference type="RuleBase" id="RU003357"/>
    </source>
</evidence>